<evidence type="ECO:0000313" key="5">
    <source>
        <dbReference type="EMBL" id="OOC02951.1"/>
    </source>
</evidence>
<keyword evidence="1" id="KW-0233">DNA recombination</keyword>
<organism evidence="4 6">
    <name type="scientific">Amycolatopsis azurea DSM 43854</name>
    <dbReference type="NCBI Taxonomy" id="1238180"/>
    <lineage>
        <taxon>Bacteria</taxon>
        <taxon>Bacillati</taxon>
        <taxon>Actinomycetota</taxon>
        <taxon>Actinomycetes</taxon>
        <taxon>Pseudonocardiales</taxon>
        <taxon>Pseudonocardiaceae</taxon>
        <taxon>Amycolatopsis</taxon>
    </lineage>
</organism>
<reference evidence="4 6" key="1">
    <citation type="submission" date="2012-10" db="EMBL/GenBank/DDBJ databases">
        <title>Genome assembly of Amycolatopsis azurea DSM 43854.</title>
        <authorList>
            <person name="Khatri I."/>
            <person name="Kaur I."/>
            <person name="Subramanian S."/>
            <person name="Mayilraj S."/>
        </authorList>
    </citation>
    <scope>NUCLEOTIDE SEQUENCE [LARGE SCALE GENOMIC DNA]</scope>
    <source>
        <strain evidence="4 6">DSM 43854</strain>
    </source>
</reference>
<comment type="caution">
    <text evidence="4">The sequence shown here is derived from an EMBL/GenBank/DDBJ whole genome shotgun (WGS) entry which is preliminary data.</text>
</comment>
<gene>
    <name evidence="5" type="ORF">B0293_28650</name>
    <name evidence="4" type="ORF">C791_6808</name>
</gene>
<evidence type="ECO:0000313" key="7">
    <source>
        <dbReference type="Proteomes" id="UP000188551"/>
    </source>
</evidence>
<accession>M2QCA7</accession>
<proteinExistence type="predicted"/>
<dbReference type="Proteomes" id="UP000188551">
    <property type="component" value="Unassembled WGS sequence"/>
</dbReference>
<dbReference type="PROSITE" id="PS51898">
    <property type="entry name" value="TYR_RECOMBINASE"/>
    <property type="match status" value="1"/>
</dbReference>
<evidence type="ECO:0000313" key="4">
    <source>
        <dbReference type="EMBL" id="EMD23722.1"/>
    </source>
</evidence>
<feature type="region of interest" description="Disordered" evidence="2">
    <location>
        <begin position="26"/>
        <end position="62"/>
    </location>
</feature>
<dbReference type="Gene3D" id="1.10.443.10">
    <property type="entry name" value="Intergrase catalytic core"/>
    <property type="match status" value="1"/>
</dbReference>
<dbReference type="Proteomes" id="UP000014137">
    <property type="component" value="Unassembled WGS sequence"/>
</dbReference>
<dbReference type="Pfam" id="PF00589">
    <property type="entry name" value="Phage_integrase"/>
    <property type="match status" value="1"/>
</dbReference>
<evidence type="ECO:0000256" key="1">
    <source>
        <dbReference type="ARBA" id="ARBA00023172"/>
    </source>
</evidence>
<keyword evidence="7" id="KW-1185">Reference proteome</keyword>
<dbReference type="EMBL" id="MUXN01000023">
    <property type="protein sequence ID" value="OOC02951.1"/>
    <property type="molecule type" value="Genomic_DNA"/>
</dbReference>
<protein>
    <submittedName>
        <fullName evidence="4">Putative integrase/recombinase, XerC and XerD family</fullName>
    </submittedName>
</protein>
<name>M2QCA7_9PSEU</name>
<dbReference type="CDD" id="cd00397">
    <property type="entry name" value="DNA_BRE_C"/>
    <property type="match status" value="1"/>
</dbReference>
<reference evidence="5 7" key="2">
    <citation type="submission" date="2017-02" db="EMBL/GenBank/DDBJ databases">
        <title>Amycolatopsis azurea DSM 43854 draft genome.</title>
        <authorList>
            <person name="Mayilraj S."/>
        </authorList>
    </citation>
    <scope>NUCLEOTIDE SEQUENCE [LARGE SCALE GENOMIC DNA]</scope>
    <source>
        <strain evidence="5 7">DSM 43854</strain>
    </source>
</reference>
<feature type="domain" description="Tyr recombinase" evidence="3">
    <location>
        <begin position="1"/>
        <end position="48"/>
    </location>
</feature>
<dbReference type="AlphaFoldDB" id="M2QCA7"/>
<evidence type="ECO:0000256" key="2">
    <source>
        <dbReference type="SAM" id="MobiDB-lite"/>
    </source>
</evidence>
<dbReference type="EMBL" id="ANMG01000067">
    <property type="protein sequence ID" value="EMD23722.1"/>
    <property type="molecule type" value="Genomic_DNA"/>
</dbReference>
<dbReference type="SUPFAM" id="SSF56349">
    <property type="entry name" value="DNA breaking-rejoining enzymes"/>
    <property type="match status" value="1"/>
</dbReference>
<dbReference type="InterPro" id="IPR013762">
    <property type="entry name" value="Integrase-like_cat_sf"/>
</dbReference>
<sequence length="62" mass="6625">MLRHSFASDLADAGAALDKIQRLLGHSRPSSADPYVHSASSRISKAVDRVPTPRAPVDTVMP</sequence>
<dbReference type="RefSeq" id="WP_005164878.1">
    <property type="nucleotide sequence ID" value="NZ_ANMG01000067.1"/>
</dbReference>
<dbReference type="PATRIC" id="fig|1238180.3.peg.6561"/>
<dbReference type="InterPro" id="IPR011010">
    <property type="entry name" value="DNA_brk_join_enz"/>
</dbReference>
<dbReference type="GO" id="GO:0015074">
    <property type="term" value="P:DNA integration"/>
    <property type="evidence" value="ECO:0007669"/>
    <property type="project" value="InterPro"/>
</dbReference>
<dbReference type="GO" id="GO:0006310">
    <property type="term" value="P:DNA recombination"/>
    <property type="evidence" value="ECO:0007669"/>
    <property type="project" value="UniProtKB-KW"/>
</dbReference>
<dbReference type="GO" id="GO:0003677">
    <property type="term" value="F:DNA binding"/>
    <property type="evidence" value="ECO:0007669"/>
    <property type="project" value="InterPro"/>
</dbReference>
<evidence type="ECO:0000259" key="3">
    <source>
        <dbReference type="PROSITE" id="PS51898"/>
    </source>
</evidence>
<dbReference type="InterPro" id="IPR002104">
    <property type="entry name" value="Integrase_catalytic"/>
</dbReference>
<evidence type="ECO:0000313" key="6">
    <source>
        <dbReference type="Proteomes" id="UP000014137"/>
    </source>
</evidence>